<gene>
    <name evidence="9" type="ORF">H0A62_00505</name>
</gene>
<dbReference type="InterPro" id="IPR000515">
    <property type="entry name" value="MetI-like"/>
</dbReference>
<feature type="domain" description="ABC transmembrane type-1" evidence="8">
    <location>
        <begin position="66"/>
        <end position="246"/>
    </location>
</feature>
<evidence type="ECO:0000256" key="5">
    <source>
        <dbReference type="ARBA" id="ARBA00022989"/>
    </source>
</evidence>
<evidence type="ECO:0000256" key="1">
    <source>
        <dbReference type="ARBA" id="ARBA00004651"/>
    </source>
</evidence>
<comment type="caution">
    <text evidence="9">The sequence shown here is derived from an EMBL/GenBank/DDBJ whole genome shotgun (WGS) entry which is preliminary data.</text>
</comment>
<accession>A0A853GM47</accession>
<feature type="transmembrane region" description="Helical" evidence="7">
    <location>
        <begin position="227"/>
        <end position="247"/>
    </location>
</feature>
<dbReference type="InterPro" id="IPR035906">
    <property type="entry name" value="MetI-like_sf"/>
</dbReference>
<protein>
    <submittedName>
        <fullName evidence="9">ABC transporter permease subunit</fullName>
    </submittedName>
</protein>
<keyword evidence="6 7" id="KW-0472">Membrane</keyword>
<name>A0A853GM47_9BURK</name>
<evidence type="ECO:0000256" key="2">
    <source>
        <dbReference type="ARBA" id="ARBA00022448"/>
    </source>
</evidence>
<evidence type="ECO:0000256" key="3">
    <source>
        <dbReference type="ARBA" id="ARBA00022475"/>
    </source>
</evidence>
<dbReference type="AlphaFoldDB" id="A0A853GM47"/>
<keyword evidence="2 7" id="KW-0813">Transport</keyword>
<feature type="transmembrane region" description="Helical" evidence="7">
    <location>
        <begin position="72"/>
        <end position="92"/>
    </location>
</feature>
<evidence type="ECO:0000256" key="4">
    <source>
        <dbReference type="ARBA" id="ARBA00022692"/>
    </source>
</evidence>
<dbReference type="EMBL" id="JACCEV010000001">
    <property type="protein sequence ID" value="NYT84068.1"/>
    <property type="molecule type" value="Genomic_DNA"/>
</dbReference>
<dbReference type="PANTHER" id="PTHR30151:SF0">
    <property type="entry name" value="ABC TRANSPORTER PERMEASE PROTEIN MJ0413-RELATED"/>
    <property type="match status" value="1"/>
</dbReference>
<comment type="subcellular location">
    <subcellularLocation>
        <location evidence="1 7">Cell membrane</location>
        <topology evidence="1 7">Multi-pass membrane protein</topology>
    </subcellularLocation>
</comment>
<evidence type="ECO:0000259" key="8">
    <source>
        <dbReference type="PROSITE" id="PS50928"/>
    </source>
</evidence>
<dbReference type="RefSeq" id="WP_130038736.1">
    <property type="nucleotide sequence ID" value="NZ_JACCEV010000001.1"/>
</dbReference>
<feature type="transmembrane region" description="Helical" evidence="7">
    <location>
        <begin position="104"/>
        <end position="126"/>
    </location>
</feature>
<keyword evidence="3" id="KW-1003">Cell membrane</keyword>
<dbReference type="Gene3D" id="1.10.3720.10">
    <property type="entry name" value="MetI-like"/>
    <property type="match status" value="1"/>
</dbReference>
<feature type="transmembrane region" description="Helical" evidence="7">
    <location>
        <begin position="132"/>
        <end position="151"/>
    </location>
</feature>
<dbReference type="PROSITE" id="PS50928">
    <property type="entry name" value="ABC_TM1"/>
    <property type="match status" value="1"/>
</dbReference>
<evidence type="ECO:0000256" key="7">
    <source>
        <dbReference type="RuleBase" id="RU363032"/>
    </source>
</evidence>
<dbReference type="Proteomes" id="UP000554144">
    <property type="component" value="Unassembled WGS sequence"/>
</dbReference>
<dbReference type="PANTHER" id="PTHR30151">
    <property type="entry name" value="ALKANE SULFONATE ABC TRANSPORTER-RELATED, MEMBRANE SUBUNIT"/>
    <property type="match status" value="1"/>
</dbReference>
<comment type="similarity">
    <text evidence="7">Belongs to the binding-protein-dependent transport system permease family.</text>
</comment>
<evidence type="ECO:0000256" key="6">
    <source>
        <dbReference type="ARBA" id="ARBA00023136"/>
    </source>
</evidence>
<feature type="transmembrane region" description="Helical" evidence="7">
    <location>
        <begin position="21"/>
        <end position="39"/>
    </location>
</feature>
<keyword evidence="5 7" id="KW-1133">Transmembrane helix</keyword>
<dbReference type="Pfam" id="PF00528">
    <property type="entry name" value="BPD_transp_1"/>
    <property type="match status" value="1"/>
</dbReference>
<feature type="transmembrane region" description="Helical" evidence="7">
    <location>
        <begin position="187"/>
        <end position="207"/>
    </location>
</feature>
<dbReference type="SUPFAM" id="SSF161098">
    <property type="entry name" value="MetI-like"/>
    <property type="match status" value="1"/>
</dbReference>
<proteinExistence type="inferred from homology"/>
<evidence type="ECO:0000313" key="10">
    <source>
        <dbReference type="Proteomes" id="UP000554144"/>
    </source>
</evidence>
<keyword evidence="4 7" id="KW-0812">Transmembrane</keyword>
<dbReference type="GO" id="GO:0055085">
    <property type="term" value="P:transmembrane transport"/>
    <property type="evidence" value="ECO:0007669"/>
    <property type="project" value="InterPro"/>
</dbReference>
<evidence type="ECO:0000313" key="9">
    <source>
        <dbReference type="EMBL" id="NYT84068.1"/>
    </source>
</evidence>
<reference evidence="9 10" key="1">
    <citation type="submission" date="2020-07" db="EMBL/GenBank/DDBJ databases">
        <title>Taxonomic revisions and descriptions of new bacterial species based on genomic comparisons in the high-G+C-content subgroup of the family Alcaligenaceae.</title>
        <authorList>
            <person name="Szabo A."/>
            <person name="Felfoldi T."/>
        </authorList>
    </citation>
    <scope>NUCLEOTIDE SEQUENCE [LARGE SCALE GENOMIC DNA]</scope>
    <source>
        <strain evidence="9 10">DSM 25667</strain>
    </source>
</reference>
<keyword evidence="10" id="KW-1185">Reference proteome</keyword>
<dbReference type="GO" id="GO:0005886">
    <property type="term" value="C:plasma membrane"/>
    <property type="evidence" value="ECO:0007669"/>
    <property type="project" value="UniProtKB-SubCell"/>
</dbReference>
<organism evidence="9 10">
    <name type="scientific">Pollutimonas harenae</name>
    <dbReference type="NCBI Taxonomy" id="657015"/>
    <lineage>
        <taxon>Bacteria</taxon>
        <taxon>Pseudomonadati</taxon>
        <taxon>Pseudomonadota</taxon>
        <taxon>Betaproteobacteria</taxon>
        <taxon>Burkholderiales</taxon>
        <taxon>Alcaligenaceae</taxon>
        <taxon>Pollutimonas</taxon>
    </lineage>
</organism>
<dbReference type="OrthoDB" id="3173654at2"/>
<sequence length="263" mass="28750">MSTAIRTRGQSAARQQWTDGLLLVLGLAIAWKCASWGLGVEVLPGPWRTLQQLMHELLEPDFPAHLAETSKAFFTALLIAVVAGVGLGLFLGARRLAGDVMEPILIALYSIPKISLYPVILLMFGLGLSAKIAFGVIHGIIPITIFTMTAVRNIPQVYLRTIKAHRLTPWQGARHVLVPATIPEIVAGLRIGFSLTLLGTLLGEMFASQRGIGHMLMLAIDRNNPPTIMALSLMLFLFATVVSIGLLRWDRHLRRGIQPRGTE</sequence>
<dbReference type="CDD" id="cd06261">
    <property type="entry name" value="TM_PBP2"/>
    <property type="match status" value="1"/>
</dbReference>